<evidence type="ECO:0000313" key="1">
    <source>
        <dbReference type="EMBL" id="TQE92856.1"/>
    </source>
</evidence>
<organism evidence="1 2">
    <name type="scientific">Spiribacter salinus</name>
    <dbReference type="NCBI Taxonomy" id="1335746"/>
    <lineage>
        <taxon>Bacteria</taxon>
        <taxon>Pseudomonadati</taxon>
        <taxon>Pseudomonadota</taxon>
        <taxon>Gammaproteobacteria</taxon>
        <taxon>Chromatiales</taxon>
        <taxon>Ectothiorhodospiraceae</taxon>
        <taxon>Spiribacter</taxon>
    </lineage>
</organism>
<name>A0A540V7W7_9GAMM</name>
<proteinExistence type="predicted"/>
<evidence type="ECO:0008006" key="3">
    <source>
        <dbReference type="Google" id="ProtNLM"/>
    </source>
</evidence>
<sequence>MQEAETWVGAWPSSPFWSEDGETLYFQWNPEGAFVSDSLFAVPRTGGEPVKVGPEERRGLRTFFS</sequence>
<feature type="non-terminal residue" evidence="1">
    <location>
        <position position="65"/>
    </location>
</feature>
<comment type="caution">
    <text evidence="1">The sequence shown here is derived from an EMBL/GenBank/DDBJ whole genome shotgun (WGS) entry which is preliminary data.</text>
</comment>
<dbReference type="AlphaFoldDB" id="A0A540V7W7"/>
<dbReference type="EMBL" id="VIFK01000544">
    <property type="protein sequence ID" value="TQE92856.1"/>
    <property type="molecule type" value="Genomic_DNA"/>
</dbReference>
<dbReference type="SUPFAM" id="SSF82171">
    <property type="entry name" value="DPP6 N-terminal domain-like"/>
    <property type="match status" value="1"/>
</dbReference>
<gene>
    <name evidence="1" type="ORF">FKY71_18915</name>
</gene>
<protein>
    <recommendedName>
        <fullName evidence="3">S9 family peptidase</fullName>
    </recommendedName>
</protein>
<accession>A0A540V7W7</accession>
<reference evidence="1 2" key="1">
    <citation type="submission" date="2019-06" db="EMBL/GenBank/DDBJ databases">
        <title>Metagenome assembled Genome of Spiribacter salinus SL48-SHIP from the microbial mat of Salt Lake 48 (Novosibirsk region, Russia).</title>
        <authorList>
            <person name="Shipova A."/>
            <person name="Rozanov A.S."/>
            <person name="Bryanskaya A.V."/>
            <person name="Peltek S.E."/>
        </authorList>
    </citation>
    <scope>NUCLEOTIDE SEQUENCE [LARGE SCALE GENOMIC DNA]</scope>
    <source>
        <strain evidence="1">SL48-SHIP-2</strain>
    </source>
</reference>
<dbReference type="Proteomes" id="UP000315400">
    <property type="component" value="Unassembled WGS sequence"/>
</dbReference>
<evidence type="ECO:0000313" key="2">
    <source>
        <dbReference type="Proteomes" id="UP000315400"/>
    </source>
</evidence>